<dbReference type="AlphaFoldDB" id="A0A2U3MW60"/>
<dbReference type="EC" id="3.1.3.62" evidence="4"/>
<evidence type="ECO:0000256" key="13">
    <source>
        <dbReference type="ARBA" id="ARBA00043832"/>
    </source>
</evidence>
<comment type="catalytic activity">
    <reaction evidence="10">
        <text>1D-myo-inositol 1,2,5,6-tetrakisphosphate + H2O = 1D-myo-inositol 1,2,6-trisphosphate + phosphate</text>
        <dbReference type="Rhea" id="RHEA:77119"/>
        <dbReference type="ChEBI" id="CHEBI:15377"/>
        <dbReference type="ChEBI" id="CHEBI:43474"/>
        <dbReference type="ChEBI" id="CHEBI:195535"/>
        <dbReference type="ChEBI" id="CHEBI:195537"/>
        <dbReference type="EC" id="3.1.3.62"/>
    </reaction>
    <physiologicalReaction direction="left-to-right" evidence="10">
        <dbReference type="Rhea" id="RHEA:77120"/>
    </physiologicalReaction>
</comment>
<organism evidence="15 16">
    <name type="scientific">Acinetobacter stercoris</name>
    <dbReference type="NCBI Taxonomy" id="2126983"/>
    <lineage>
        <taxon>Bacteria</taxon>
        <taxon>Pseudomonadati</taxon>
        <taxon>Pseudomonadota</taxon>
        <taxon>Gammaproteobacteria</taxon>
        <taxon>Moraxellales</taxon>
        <taxon>Moraxellaceae</taxon>
        <taxon>Acinetobacter</taxon>
    </lineage>
</organism>
<sequence length="532" mass="59160">MNKTTLVRLSLLSLGIAVLAACNDSSDSVTSKPVTPEPTLESLYLQTKTPYLPQQKLDTYESIPNGFNPVFTELVARHGSRGLSSMKYDLALYNLWLQAKQENALTALGEKLGADLEAMMKANILLGYGVEGIRQYGYGNETSVGINEHRGIADRLLQRLPTLFNAKYASGKSIQVLSSGVDRAVDSAKFFSNELIKQQPALKKSIMPASYTSLSADSNPNVADGGVNRFLLYFHSLTADDDLANIQTITQKQVYDASLAYQDFEENNAELIEKLKQIKSDSRAQNIANEVLEPIFKNEFIQKLGKSGYTFSNTGSYTVIAPDGSKVTEKGKGKNTIASAVDAAAYLYELYSIMGGMKDELATTDFSKYMPKNAAKFYAQYNDANDFYSKGPSFTAGKTYTTNIAQALKQDLFGQIDAVINKSQKNIAVLRFAHAEIIIPLATSLELNGTMQSLPSSQTFNYENSKWRGETISPMAANLQWDVYQNNQGLTLVKMLYNEKETSFKTECDYARYKLNSYYYDYLKLKQCYNIQ</sequence>
<dbReference type="InParanoid" id="A0A2U3MW60"/>
<comment type="catalytic activity">
    <reaction evidence="12">
        <text>1D-myo-inositol hexakisphosphate + H2O = 1D-myo-inositol 1,2,4,5,6-pentakisphosphate + phosphate</text>
        <dbReference type="Rhea" id="RHEA:16989"/>
        <dbReference type="ChEBI" id="CHEBI:15377"/>
        <dbReference type="ChEBI" id="CHEBI:43474"/>
        <dbReference type="ChEBI" id="CHEBI:57798"/>
        <dbReference type="ChEBI" id="CHEBI:58130"/>
        <dbReference type="EC" id="3.1.3.62"/>
    </reaction>
    <physiologicalReaction direction="left-to-right" evidence="12">
        <dbReference type="Rhea" id="RHEA:16990"/>
    </physiologicalReaction>
</comment>
<evidence type="ECO:0000256" key="5">
    <source>
        <dbReference type="ARBA" id="ARBA00018097"/>
    </source>
</evidence>
<dbReference type="OrthoDB" id="9770871at2"/>
<evidence type="ECO:0000256" key="1">
    <source>
        <dbReference type="ARBA" id="ARBA00004370"/>
    </source>
</evidence>
<evidence type="ECO:0000256" key="11">
    <source>
        <dbReference type="ARBA" id="ARBA00043671"/>
    </source>
</evidence>
<dbReference type="PANTHER" id="PTHR20963:SF8">
    <property type="entry name" value="MULTIPLE INOSITOL POLYPHOSPHATE PHOSPHATASE 1"/>
    <property type="match status" value="1"/>
</dbReference>
<keyword evidence="6 14" id="KW-0732">Signal</keyword>
<comment type="subcellular location">
    <subcellularLocation>
        <location evidence="1">Membrane</location>
    </subcellularLocation>
</comment>
<feature type="chain" id="PRO_5015421515" description="Multiple inositol polyphosphate phosphatase 1" evidence="14">
    <location>
        <begin position="21"/>
        <end position="532"/>
    </location>
</feature>
<keyword evidence="8" id="KW-0472">Membrane</keyword>
<dbReference type="GO" id="GO:0016020">
    <property type="term" value="C:membrane"/>
    <property type="evidence" value="ECO:0007669"/>
    <property type="project" value="UniProtKB-SubCell"/>
</dbReference>
<keyword evidence="7" id="KW-0378">Hydrolase</keyword>
<evidence type="ECO:0000256" key="3">
    <source>
        <dbReference type="ARBA" id="ARBA00012976"/>
    </source>
</evidence>
<evidence type="ECO:0000313" key="16">
    <source>
        <dbReference type="Proteomes" id="UP000245974"/>
    </source>
</evidence>
<dbReference type="Pfam" id="PF00328">
    <property type="entry name" value="His_Phos_2"/>
    <property type="match status" value="1"/>
</dbReference>
<evidence type="ECO:0000256" key="4">
    <source>
        <dbReference type="ARBA" id="ARBA00013040"/>
    </source>
</evidence>
<evidence type="ECO:0000256" key="2">
    <source>
        <dbReference type="ARBA" id="ARBA00008422"/>
    </source>
</evidence>
<dbReference type="EMBL" id="OOGT01000022">
    <property type="protein sequence ID" value="SPL69593.1"/>
    <property type="molecule type" value="Genomic_DNA"/>
</dbReference>
<feature type="signal peptide" evidence="14">
    <location>
        <begin position="1"/>
        <end position="20"/>
    </location>
</feature>
<evidence type="ECO:0000256" key="7">
    <source>
        <dbReference type="ARBA" id="ARBA00022801"/>
    </source>
</evidence>
<keyword evidence="16" id="KW-1185">Reference proteome</keyword>
<gene>
    <name evidence="15" type="ORF">KPC_0771</name>
</gene>
<evidence type="ECO:0000256" key="12">
    <source>
        <dbReference type="ARBA" id="ARBA00043691"/>
    </source>
</evidence>
<protein>
    <recommendedName>
        <fullName evidence="5">Multiple inositol polyphosphate phosphatase 1</fullName>
        <ecNumber evidence="4">3.1.3.62</ecNumber>
        <ecNumber evidence="3">3.1.3.80</ecNumber>
    </recommendedName>
    <alternativeName>
        <fullName evidence="9">2,3-bisphosphoglycerate 3-phosphatase</fullName>
    </alternativeName>
</protein>
<comment type="catalytic activity">
    <reaction evidence="11">
        <text>1D-myo-inositol 1,2,4,5,6-pentakisphosphate + H2O = 1D-myo-inositol 1,2,5,6-tetrakisphosphate + phosphate</text>
        <dbReference type="Rhea" id="RHEA:77115"/>
        <dbReference type="ChEBI" id="CHEBI:15377"/>
        <dbReference type="ChEBI" id="CHEBI:43474"/>
        <dbReference type="ChEBI" id="CHEBI:57798"/>
        <dbReference type="ChEBI" id="CHEBI:195535"/>
        <dbReference type="EC" id="3.1.3.62"/>
    </reaction>
    <physiologicalReaction direction="left-to-right" evidence="11">
        <dbReference type="Rhea" id="RHEA:77116"/>
    </physiologicalReaction>
</comment>
<evidence type="ECO:0000256" key="10">
    <source>
        <dbReference type="ARBA" id="ARBA00043668"/>
    </source>
</evidence>
<dbReference type="InterPro" id="IPR000560">
    <property type="entry name" value="His_Pase_clade-2"/>
</dbReference>
<evidence type="ECO:0000313" key="15">
    <source>
        <dbReference type="EMBL" id="SPL69593.1"/>
    </source>
</evidence>
<reference evidence="16" key="1">
    <citation type="submission" date="2018-03" db="EMBL/GenBank/DDBJ databases">
        <authorList>
            <person name="Blom J."/>
        </authorList>
    </citation>
    <scope>NUCLEOTIDE SEQUENCE [LARGE SCALE GENOMIC DNA]</scope>
    <source>
        <strain evidence="16">KPC-SM-21</strain>
    </source>
</reference>
<dbReference type="EC" id="3.1.3.80" evidence="3"/>
<proteinExistence type="inferred from homology"/>
<name>A0A2U3MW60_9GAMM</name>
<evidence type="ECO:0000256" key="8">
    <source>
        <dbReference type="ARBA" id="ARBA00023136"/>
    </source>
</evidence>
<comment type="similarity">
    <text evidence="2">Belongs to the histidine acid phosphatase family. MINPP1 subfamily.</text>
</comment>
<dbReference type="Proteomes" id="UP000245974">
    <property type="component" value="Unassembled WGS sequence"/>
</dbReference>
<dbReference type="Gene3D" id="3.40.50.1240">
    <property type="entry name" value="Phosphoglycerate mutase-like"/>
    <property type="match status" value="1"/>
</dbReference>
<dbReference type="RefSeq" id="WP_121973117.1">
    <property type="nucleotide sequence ID" value="NZ_OOGT01000022.1"/>
</dbReference>
<evidence type="ECO:0000256" key="14">
    <source>
        <dbReference type="SAM" id="SignalP"/>
    </source>
</evidence>
<evidence type="ECO:0000256" key="6">
    <source>
        <dbReference type="ARBA" id="ARBA00022729"/>
    </source>
</evidence>
<dbReference type="GO" id="GO:0034417">
    <property type="term" value="F:bisphosphoglycerate 3-phosphatase activity"/>
    <property type="evidence" value="ECO:0007669"/>
    <property type="project" value="UniProtKB-EC"/>
</dbReference>
<dbReference type="PROSITE" id="PS51257">
    <property type="entry name" value="PROKAR_LIPOPROTEIN"/>
    <property type="match status" value="1"/>
</dbReference>
<dbReference type="PANTHER" id="PTHR20963">
    <property type="entry name" value="MULTIPLE INOSITOL POLYPHOSPHATE PHOSPHATASE-RELATED"/>
    <property type="match status" value="1"/>
</dbReference>
<evidence type="ECO:0000256" key="9">
    <source>
        <dbReference type="ARBA" id="ARBA00031642"/>
    </source>
</evidence>
<comment type="catalytic activity">
    <reaction evidence="13">
        <text>(2R)-2,3-bisphosphoglycerate + H2O = (2R)-2-phosphoglycerate + phosphate</text>
        <dbReference type="Rhea" id="RHEA:27381"/>
        <dbReference type="ChEBI" id="CHEBI:15377"/>
        <dbReference type="ChEBI" id="CHEBI:43474"/>
        <dbReference type="ChEBI" id="CHEBI:58248"/>
        <dbReference type="ChEBI" id="CHEBI:58289"/>
        <dbReference type="EC" id="3.1.3.80"/>
    </reaction>
    <physiologicalReaction direction="left-to-right" evidence="13">
        <dbReference type="Rhea" id="RHEA:27382"/>
    </physiologicalReaction>
</comment>
<dbReference type="InterPro" id="IPR029033">
    <property type="entry name" value="His_PPase_superfam"/>
</dbReference>
<accession>A0A2U3MW60</accession>
<dbReference type="SUPFAM" id="SSF53254">
    <property type="entry name" value="Phosphoglycerate mutase-like"/>
    <property type="match status" value="1"/>
</dbReference>